<reference evidence="9" key="1">
    <citation type="journal article" date="2014" name="Int. J. Syst. Evol. Microbiol.">
        <title>Complete genome sequence of Corynebacterium casei LMG S-19264T (=DSM 44701T), isolated from a smear-ripened cheese.</title>
        <authorList>
            <consortium name="US DOE Joint Genome Institute (JGI-PGF)"/>
            <person name="Walter F."/>
            <person name="Albersmeier A."/>
            <person name="Kalinowski J."/>
            <person name="Ruckert C."/>
        </authorList>
    </citation>
    <scope>NUCLEOTIDE SEQUENCE</scope>
    <source>
        <strain evidence="9">KCTC 12368</strain>
    </source>
</reference>
<dbReference type="InterPro" id="IPR016840">
    <property type="entry name" value="Glyco_hydro_43_endo_a_Ara-ase"/>
</dbReference>
<comment type="caution">
    <text evidence="9">The sequence shown here is derived from an EMBL/GenBank/DDBJ whole genome shotgun (WGS) entry which is preliminary data.</text>
</comment>
<protein>
    <submittedName>
        <fullName evidence="9">Extracellular endo-alpha-(1-&gt;5)-L-arabinanase 1</fullName>
    </submittedName>
</protein>
<gene>
    <name evidence="9" type="primary">abnA</name>
    <name evidence="9" type="ORF">GCM10007049_16040</name>
</gene>
<keyword evidence="4 5" id="KW-0326">Glycosidase</keyword>
<dbReference type="InterPro" id="IPR006710">
    <property type="entry name" value="Glyco_hydro_43"/>
</dbReference>
<evidence type="ECO:0000256" key="8">
    <source>
        <dbReference type="SAM" id="SignalP"/>
    </source>
</evidence>
<keyword evidence="3 5" id="KW-0378">Hydrolase</keyword>
<dbReference type="CDD" id="cd18830">
    <property type="entry name" value="GH43_CjArb43A-like"/>
    <property type="match status" value="1"/>
</dbReference>
<organism evidence="9 10">
    <name type="scientific">Echinicola pacifica</name>
    <dbReference type="NCBI Taxonomy" id="346377"/>
    <lineage>
        <taxon>Bacteria</taxon>
        <taxon>Pseudomonadati</taxon>
        <taxon>Bacteroidota</taxon>
        <taxon>Cytophagia</taxon>
        <taxon>Cytophagales</taxon>
        <taxon>Cyclobacteriaceae</taxon>
        <taxon>Echinicola</taxon>
    </lineage>
</organism>
<reference evidence="9" key="2">
    <citation type="submission" date="2020-09" db="EMBL/GenBank/DDBJ databases">
        <authorList>
            <person name="Sun Q."/>
            <person name="Kim S."/>
        </authorList>
    </citation>
    <scope>NUCLEOTIDE SEQUENCE</scope>
    <source>
        <strain evidence="9">KCTC 12368</strain>
    </source>
</reference>
<dbReference type="GO" id="GO:0005975">
    <property type="term" value="P:carbohydrate metabolic process"/>
    <property type="evidence" value="ECO:0007669"/>
    <property type="project" value="InterPro"/>
</dbReference>
<dbReference type="PANTHER" id="PTHR43301:SF3">
    <property type="entry name" value="ARABINAN ENDO-1,5-ALPHA-L-ARABINOSIDASE A-RELATED"/>
    <property type="match status" value="1"/>
</dbReference>
<comment type="pathway">
    <text evidence="1 5">Glycan metabolism; L-arabinan degradation.</text>
</comment>
<dbReference type="Pfam" id="PF04616">
    <property type="entry name" value="Glyco_hydro_43"/>
    <property type="match status" value="1"/>
</dbReference>
<dbReference type="Proteomes" id="UP000619457">
    <property type="component" value="Unassembled WGS sequence"/>
</dbReference>
<feature type="signal peptide" evidence="8">
    <location>
        <begin position="1"/>
        <end position="22"/>
    </location>
</feature>
<evidence type="ECO:0000313" key="10">
    <source>
        <dbReference type="Proteomes" id="UP000619457"/>
    </source>
</evidence>
<keyword evidence="8" id="KW-0732">Signal</keyword>
<evidence type="ECO:0000256" key="3">
    <source>
        <dbReference type="ARBA" id="ARBA00022801"/>
    </source>
</evidence>
<dbReference type="AlphaFoldDB" id="A0A918PW14"/>
<dbReference type="PIRSF" id="PIRSF026534">
    <property type="entry name" value="Endo_alpha-L-arabinosidase"/>
    <property type="match status" value="1"/>
</dbReference>
<evidence type="ECO:0000256" key="6">
    <source>
        <dbReference type="PIRSR" id="PIRSR026534-1"/>
    </source>
</evidence>
<dbReference type="InterPro" id="IPR023296">
    <property type="entry name" value="Glyco_hydro_beta-prop_sf"/>
</dbReference>
<evidence type="ECO:0000256" key="4">
    <source>
        <dbReference type="ARBA" id="ARBA00023295"/>
    </source>
</evidence>
<keyword evidence="10" id="KW-1185">Reference proteome</keyword>
<evidence type="ECO:0000256" key="2">
    <source>
        <dbReference type="ARBA" id="ARBA00009865"/>
    </source>
</evidence>
<evidence type="ECO:0000256" key="7">
    <source>
        <dbReference type="PIRSR" id="PIRSR026534-3"/>
    </source>
</evidence>
<feature type="site" description="Important for catalytic activity, responsible for pKa modulation of the active site Glu and correct orientation of both the proton donor and substrate" evidence="7">
    <location>
        <position position="149"/>
    </location>
</feature>
<comment type="similarity">
    <text evidence="2 5">Belongs to the glycosyl hydrolase 43 family.</text>
</comment>
<dbReference type="GO" id="GO:0046558">
    <property type="term" value="F:arabinan endo-1,5-alpha-L-arabinosidase activity"/>
    <property type="evidence" value="ECO:0007669"/>
    <property type="project" value="InterPro"/>
</dbReference>
<sequence length="327" mass="37031">MTMKYPLLFFASLLLMIGSSAAQEISVHDPVMAREGEQYYLFSTGKGIAIWTSTDMKSWTRQAPVFAQAPRWAAEVVPDFGNHIWAPDIFYFKDQYYLYYSISSFAKNTSAIGLATSKTLNQASPEYGWTDHGIILQSVPGRDMWNAIDPNIILDEEGAAWMSFGSFWGGIKLVRLSEDLLSVRNGPEDWFTIARRPRTFELNERAPGDAAVEAPFIFKKNNFYYLFISFDLCCRGAESTYKIMVGRSEKIQGPYLDKEGNNLYNGGGSLLLEGNEDWFGLGHNSAYHFEGKDYLIFHGYDAHEGGKPKLLSRQIQWDDAGWPSIVY</sequence>
<dbReference type="SUPFAM" id="SSF75005">
    <property type="entry name" value="Arabinanase/levansucrase/invertase"/>
    <property type="match status" value="1"/>
</dbReference>
<name>A0A918PW14_9BACT</name>
<accession>A0A918PW14</accession>
<evidence type="ECO:0000256" key="5">
    <source>
        <dbReference type="PIRNR" id="PIRNR026534"/>
    </source>
</evidence>
<dbReference type="Gene3D" id="2.115.10.20">
    <property type="entry name" value="Glycosyl hydrolase domain, family 43"/>
    <property type="match status" value="1"/>
</dbReference>
<proteinExistence type="inferred from homology"/>
<dbReference type="InterPro" id="IPR050727">
    <property type="entry name" value="GH43_arabinanases"/>
</dbReference>
<feature type="active site" description="Proton acceptor" evidence="6">
    <location>
        <position position="29"/>
    </location>
</feature>
<dbReference type="PANTHER" id="PTHR43301">
    <property type="entry name" value="ARABINAN ENDO-1,5-ALPHA-L-ARABINOSIDASE"/>
    <property type="match status" value="1"/>
</dbReference>
<dbReference type="EMBL" id="BMWX01000002">
    <property type="protein sequence ID" value="GGZ23814.1"/>
    <property type="molecule type" value="Genomic_DNA"/>
</dbReference>
<feature type="chain" id="PRO_5036689388" evidence="8">
    <location>
        <begin position="23"/>
        <end position="327"/>
    </location>
</feature>
<evidence type="ECO:0000313" key="9">
    <source>
        <dbReference type="EMBL" id="GGZ23814.1"/>
    </source>
</evidence>
<evidence type="ECO:0000256" key="1">
    <source>
        <dbReference type="ARBA" id="ARBA00004834"/>
    </source>
</evidence>
<feature type="active site" description="Proton donor" evidence="6">
    <location>
        <position position="213"/>
    </location>
</feature>
<feature type="site" description="Important for substrate recognition" evidence="7">
    <location>
        <position position="283"/>
    </location>
</feature>